<dbReference type="EMBL" id="CP053097">
    <property type="protein sequence ID" value="QJR44118.1"/>
    <property type="molecule type" value="Genomic_DNA"/>
</dbReference>
<dbReference type="Gene3D" id="3.40.50.1110">
    <property type="entry name" value="SGNH hydrolase"/>
    <property type="match status" value="1"/>
</dbReference>
<keyword evidence="1" id="KW-0378">Hydrolase</keyword>
<dbReference type="KEGG" id="mmio:HLA92_01560"/>
<evidence type="ECO:0000313" key="1">
    <source>
        <dbReference type="EMBL" id="QJR44118.1"/>
    </source>
</evidence>
<dbReference type="Proteomes" id="UP000502118">
    <property type="component" value="Chromosome"/>
</dbReference>
<dbReference type="InterPro" id="IPR036514">
    <property type="entry name" value="SGNH_hydro_sf"/>
</dbReference>
<protein>
    <submittedName>
        <fullName evidence="1">SGNH/GDSL hydrolase family protein</fullName>
    </submittedName>
</protein>
<dbReference type="RefSeq" id="WP_171112865.1">
    <property type="nucleotide sequence ID" value="NZ_CP053097.1"/>
</dbReference>
<accession>A0A6M4JCW9</accession>
<organism evidence="1 2">
    <name type="scientific">Mycoplasma miroungirhinis</name>
    <dbReference type="NCBI Taxonomy" id="754516"/>
    <lineage>
        <taxon>Bacteria</taxon>
        <taxon>Bacillati</taxon>
        <taxon>Mycoplasmatota</taxon>
        <taxon>Mollicutes</taxon>
        <taxon>Mycoplasmataceae</taxon>
        <taxon>Mycoplasma</taxon>
    </lineage>
</organism>
<dbReference type="GO" id="GO:0016787">
    <property type="term" value="F:hydrolase activity"/>
    <property type="evidence" value="ECO:0007669"/>
    <property type="project" value="UniProtKB-KW"/>
</dbReference>
<sequence length="3834" mass="442817">MKKSAKITLGFLSVVVAVSFAAPLSIILSKKTETPAEIHVDLNLKSDVSTLEDDIKYVAIGDSIAAGFNAKFGYDQGGYLNIETNKIEGLSYPSYLANAIKMTNDENTKLSSYINFGLTGTTVDDWLYLLDPSSYDINSDEYKKIKNNLAFDLSLDKSPKNPIKMYSEDRLKYLFNDFQVENNQTGKLIDELKKANLLTISLGANDYLSYVDLFDLISVLSIQDSEENDVEIKTKYDKFIQQSQKFKIDITKKYTLLLNKLRKINPDLNINIISYPMPFVRITNMIDKKYAKVKENFSDFVINSLNNVLKDIALQNNVNYINSFNKELWKLESKELASNIFDIHPDILGYKKMAQDIFLKMSYNPNRENNLNKEITEFERSDKGSYKQVINFKKYTNNQIKLLVYGVYALNNNTFDVSYDFENNTINQNITKFIALNPNIDIETLLENYLSKDELIFDFDQIKSYMRNALNNIGLKIENFPNFERIVDNIIKQNGDNNFLKQVIIEFIHTGIFGKIFNKIKRDVEILIDSKPVEYIQSKEIEQIIKNAVFDHNIIYDSLRKFVLSDFFKNNYKNQTLKEVIFSLLDDFLDDKNFIPFSTTISKSFAQVVYSNKKTVSKIIEELKEIITHIIDDYSAYFKDAPTLTDFLIKVYETNKIQIIDIVKMMVNSITESKVSIDLLINLILEKLESKNTNNLSVDNKDKIKYFLHKLIVSFKDKPFFENVVSKFVDLIFENINKPNTDIDNIISIALTSSILDIYPGNANGEIIVSLLSDNLDDSKYLDGMRTLIEFIANKNYLENINISDLSQNQSLFNLDKLKTIFLNVINNDKINKNQIVKDNLKLFVKYLLQSNVLNNNLINQFIYIYSQGNVVNKLYEKIDFLNITDKLNIDLVAEKGLNNALNLWFKNLINELFADQELKAQIIQSFNNIIDNLDILKGQNLNEILINTLKNIKILEPKKLVNKFINVVLKNGQSKQIAIKILTSIFKEYSQLDFSDQQINLLNENISKVLGNISNSSLFDDLLDVFEHIDFSKTTTLESIFNVLVETIKNYFNFSNIDVINNILALIVAKDENNHINVTIDKWLQTLKPVFENEKFIDFVFEKINLNKIIDKLFNAIDISNKNWDQSTVDNFNSFILQSKNLIKNNLQNWSKSTLQSIFKELFSEESIQLSQTSPSLWFKQFVIENLINKVSNISKVILDEVFKNNEYKQSALIVVSQIIKEYLKPYINITNPQAIKLSSTLEKILKQLNNQEFIKTVSIELTNIITQSVTLSDDVVLSVHFKGGFGLNKLFELLKQVNIEEFVDLLNEDDIKNLLEIINNNKEKLFDRLNLDSKQKNQNSEEIKENKLQDLSDLNTIIYKIVPKLVKKINSFKSSAEISNILKEIITFILQNQKSHDFLKTSLKNLYPSIENSLKISNDYWNSFVDYLIDDLLVNSKTNEFITTLIDSIFTNNKKTIAQIENIFDLIKETIKLNKDSITTYIHWLSKQDKLQDFLAEITFVQINKLKDITSVKDEFKSLFKNVVANIDNSELVNVFLDTFINMLNQVTFDNNTDLSSIFNKDFLTKFNLNDLITPKNAKWILTNIFSNQNKQSLDQILIKLIADDKENNEIKISQDSQNNQSSNNFNLWALIKKFSNTLSKTNDAQTINNIVSSIENLLNGVVEKQLNLDKITFLDQSNQTFIKNVLKKSLKNEKITNILKLIVEEFLTTDTYKNVENIENFINQVIKNNLDQILTNIKELVIKIIKTDENQNDLFEILINLLNSKLETKVDANTKANLKEIYLAILSNIETNPIFDQLINELKSIINANDIVKTGLILNTQILDILTSIFENKDKILSFLNKENLRPILLSIFNEDRSEQINIIINFFINAKWINKEINIIINFFINAKWINKDTQLQIKVLDILKAFGNVLNNEDTLALENITKAATKFLQNYLENNININQLTNIFTPQNQDNIKNILISVSKDEEFSKLLKNILSDYLLTNKYKDSQSLAQFFNNLIKNNVDVFIQHIKKIIKNILTNAELKQKLSSILINVIENKLNLTLDDEIKTSLQNILNKVYEFISDDNILNSLQTEISSFIQNNDLLDDNLKLNANLIKNLINTLKNKNTINNLLSNTNIKVFLETFFNQNINSDIVKVIKLFVSQIQNQSVDQVEQTKTNVSLNIEDLLLQILQNASNIYTHNNKNTNVLNNLSELVALLLNEFVVEKIDLNKITFLDENNKLKTKNIIKEILNLDQTKTLVAKLLENYFTTDKYEHLDSIVKIINSLVNNNLDTFSNDLKIISKSALNNQNIKDNLKDIITSIFANTFNIQDTKIKNNFKDILESFISFIQDSNVLDKVFSNIKDNLVNKNILLADKTLNPEILNLLKELFTNETIIEKLLDKQSFKLLVSKLFSNENKQKIIDVVEAIINSKWNNNIQDTNNIQLTNQKQSNFNIINWIFKVAKLATGSLNTTENQENINNLNEIALFVAQNYVKKQLDVSSVDILDTTHQNILKDVIVSTLKLNTFKQLSNKVLTNFFTSNQYNDVEDIYKLVNKLVKNNLDNISSDVVSTINDILKSNKTDHLLSQIIINIIEHKLQKEIPQNIKLDLQNIIEKATNEIDKTTFITKFFDIVKEVLNTNDIFDQNNNFNKEILNSIYQKLFDEMNLKTLFSKENVQHIFNNLLTKEHLEHDINQIVEAYKWFRFNDFSISQNKTSNETDSTQTINFDLIVKILKAGNGILEGSDDNLKQNIKKLLKAIAKIEIKEANLLAIVENAQNASKTKDFLTKIVDYASVDTALDTLLIKFLDKSYDLSSANDINELIKKYLDLSKEDVLNNLQQFVNELITKDKDLLDEFIINAINKQLIHKLTEQNKNNIKNISTRIFNFIKSNSSYKDIIGHVIDSLKQINFIKNNKIDTDAIQQEIAKKFNFNTITSLITKANISSLLNNLFNDDASVNDFFELYKTLRSNIKFSTNSTQENSENSSNTNSQSFDQSSLFNFISSILKTLNGSLDNEQISTRVAQVISKILKYELSNFDAQEFNINGIFKIETINKVIHSVGNSSQLEDAISKITKHYLHTNDSTIQQANNLNDVLKAIIKSNLDLLKQSLANILSFAVSENNNENFIANDIFNYLNKTYHLEFTETDSESRSFIDFVSRAIDTMTNKNYFTTLLNNILDQVVDLDFFINNQFNQNLISSLLEKIITNTNWSNILTSEFGKDFINVLINDNELTQNTDQINENQSDKIFNLYKFIKKLIINIQNQNSENNQSNSVANTASVQDNNKKFRNIEDLLLKIFLAFNNSLANTEHSEQKLIIIQKSIHKIIKDVILNIDLSSFINSNPNVTKQQLQDLIREFISYNSIQTFTNKIVKDILKSDIKHWKEYKQGDDSNLPKLISLIINHEQEAIIKLLKETLTEFFNKKQNADNVTNLIFKLMKIENTNTQDVNLVSNVLQKLVPHLLKNDWFNKKILLRSFWWLSKKALEFKIEQPTKWIEDAFLKVLGAIGKGDIGIILDFVGDKKDNPISSEEFTKIINLIFEKSNFENSLLYNGLRNLNRNPDKTKRTNKKDLDNIVGNSAFEAIGKLISFKSKADPIPPDENPAYMVSSNKSELDILDKVYKTISSVFWKQNIPHDAAGYKQRRQNFAYKALYRVYTTVNYAVFQMYFRETTDREREEKFIRWWKGGTTSPSILWILLEDTVLGLKRLNKTLKSSLEHPQDLWTIRNEMNAYYHYRGKTFGRDYFADEQNYRPDDIIYILTTSEFPENDPNKKNYSPNVYFGPSINNGKPLSKKEYVLWTIREGSWGKFMNQSSLTSLNVNSNFADWQNTGHWWSPKWTIVSKIQKGQY</sequence>
<keyword evidence="2" id="KW-1185">Reference proteome</keyword>
<dbReference type="CDD" id="cd00229">
    <property type="entry name" value="SGNH_hydrolase"/>
    <property type="match status" value="1"/>
</dbReference>
<dbReference type="SUPFAM" id="SSF52266">
    <property type="entry name" value="SGNH hydrolase"/>
    <property type="match status" value="1"/>
</dbReference>
<reference evidence="1 2" key="1">
    <citation type="submission" date="2020-05" db="EMBL/GenBank/DDBJ databases">
        <title>Novel Mycoplasma species detected in Mirounga angustirostris (northern elephant seal) from the USA.</title>
        <authorList>
            <person name="Volokhov D.V."/>
        </authorList>
    </citation>
    <scope>NUCLEOTIDE SEQUENCE [LARGE SCALE GENOMIC DNA]</scope>
    <source>
        <strain evidence="1 2">Mirounga ES2806-NAS</strain>
    </source>
</reference>
<name>A0A6M4JCW9_9MOLU</name>
<proteinExistence type="predicted"/>
<evidence type="ECO:0000313" key="2">
    <source>
        <dbReference type="Proteomes" id="UP000502118"/>
    </source>
</evidence>
<gene>
    <name evidence="1" type="ORF">HLA92_01560</name>
</gene>